<comment type="caution">
    <text evidence="1">The sequence shown here is derived from an EMBL/GenBank/DDBJ whole genome shotgun (WGS) entry which is preliminary data.</text>
</comment>
<sequence>DDRSIPWTIEQASSITVHNRIPEQNKHYTNSDNISIDVPEWSMYMKFDELMDEQKGFKNVNGTMIVELKVLDQMTSCWL</sequence>
<dbReference type="AlphaFoldDB" id="A0AAV5U009"/>
<feature type="non-terminal residue" evidence="1">
    <location>
        <position position="79"/>
    </location>
</feature>
<feature type="non-terminal residue" evidence="1">
    <location>
        <position position="1"/>
    </location>
</feature>
<dbReference type="Proteomes" id="UP001432027">
    <property type="component" value="Unassembled WGS sequence"/>
</dbReference>
<gene>
    <name evidence="1" type="ORF">PENTCL1PPCAC_21962</name>
</gene>
<proteinExistence type="predicted"/>
<evidence type="ECO:0008006" key="3">
    <source>
        <dbReference type="Google" id="ProtNLM"/>
    </source>
</evidence>
<reference evidence="1" key="1">
    <citation type="submission" date="2023-10" db="EMBL/GenBank/DDBJ databases">
        <title>Genome assembly of Pristionchus species.</title>
        <authorList>
            <person name="Yoshida K."/>
            <person name="Sommer R.J."/>
        </authorList>
    </citation>
    <scope>NUCLEOTIDE SEQUENCE</scope>
    <source>
        <strain evidence="1">RS0144</strain>
    </source>
</reference>
<dbReference type="EMBL" id="BTSX01000005">
    <property type="protein sequence ID" value="GMS99787.1"/>
    <property type="molecule type" value="Genomic_DNA"/>
</dbReference>
<keyword evidence="2" id="KW-1185">Reference proteome</keyword>
<name>A0AAV5U009_9BILA</name>
<organism evidence="1 2">
    <name type="scientific">Pristionchus entomophagus</name>
    <dbReference type="NCBI Taxonomy" id="358040"/>
    <lineage>
        <taxon>Eukaryota</taxon>
        <taxon>Metazoa</taxon>
        <taxon>Ecdysozoa</taxon>
        <taxon>Nematoda</taxon>
        <taxon>Chromadorea</taxon>
        <taxon>Rhabditida</taxon>
        <taxon>Rhabditina</taxon>
        <taxon>Diplogasteromorpha</taxon>
        <taxon>Diplogasteroidea</taxon>
        <taxon>Neodiplogasteridae</taxon>
        <taxon>Pristionchus</taxon>
    </lineage>
</organism>
<protein>
    <recommendedName>
        <fullName evidence="3">MATH domain-containing protein</fullName>
    </recommendedName>
</protein>
<evidence type="ECO:0000313" key="1">
    <source>
        <dbReference type="EMBL" id="GMS99787.1"/>
    </source>
</evidence>
<evidence type="ECO:0000313" key="2">
    <source>
        <dbReference type="Proteomes" id="UP001432027"/>
    </source>
</evidence>
<accession>A0AAV5U009</accession>